<sequence length="935" mass="106995">MASSRGLAGVGIALSMRAEQALLEWIPVNSRLCAVRLNGYVRTRKDRDTRRCLFVVSAYAPTDCSSDEVKDEFYRKLSELLQKAKRSDIVLVAGDFNAQIGSLNQTERHLGGYFSIPTQRTDNGDRLLQLCSDNRLFLANTNFKHKERHRLTWRPPTPNQRWTQIDHIAISHRWRGSVEDCRSFWSTCLDSDHALIRARICLRLTGRKKATLKRPIRTELSNEKTKSRFQEQLRSHLGSCEDEADPDVAWKDIQTAVETAVTSISDLNHRVTKNQWISSRSIALMDSRKLVPSGSEHDEERKQIRSRLRKSLRNDREQWWATKAKEMEKAATIGNTRQLYRLIKETGINKSSVSEIISEKCDTLICSQSRRLERWAEHFREQFSWPSATLQLPSIPRQCEWNIEVGPPTLAEVQKAIVNLKRGRAAGPDGLAPEVFKDGGPILAIRLTNILAKIWELDVIPSDWSQSLIVPIYKKGSKSSCDNHRGISLTNIVSKILASIIIRRLTKTRELQTRENQAGFRPGRGCIDHIFTIRQVLEHRHTYRRPTMVVFLDLKAAFDSVDRETLWQCLSLKGVPQKYINLVKALYSNTTSRVRAYGELSSTFATSSGVRQGCPLSPFLFNFIIDLLMEITFSSTEFSGIDLLPGGPLIDLEYADDIVLFGEDADKMQSLLVALSNNARMFGMRFSPSKCKLLLQDWSASTPELRIGSEVVERVDNFTYLGSLISPNGLVSDEISARIRKARLAFANLRHLWRRRDIRLSIKGRVYCAAVRSVLIYGSETWPLRVEDTRKLLVFDHRCLRNIAGICWDHRVSNSEVRRRVLGNDGKSVDEVMNLHRLRWLGHVLRMPEHRLPRRAMLTGVGDGWKKVRGGQTKTWHQCLKSLTSSLSHVGRCRLLGWGPRDFRNQWLETLGDMAQNRSQWRRCIHSLSSLKLRD</sequence>
<evidence type="ECO:0000313" key="2">
    <source>
        <dbReference type="Proteomes" id="UP000050791"/>
    </source>
</evidence>
<dbReference type="AlphaFoldDB" id="A0AA85B3V9"/>
<dbReference type="Pfam" id="PF00078">
    <property type="entry name" value="RVT_1"/>
    <property type="match status" value="1"/>
</dbReference>
<dbReference type="PANTHER" id="PTHR47027">
    <property type="entry name" value="REVERSE TRANSCRIPTASE DOMAIN-CONTAINING PROTEIN"/>
    <property type="match status" value="1"/>
</dbReference>
<dbReference type="InterPro" id="IPR043502">
    <property type="entry name" value="DNA/RNA_pol_sf"/>
</dbReference>
<organism evidence="2 3">
    <name type="scientific">Schistosoma mattheei</name>
    <dbReference type="NCBI Taxonomy" id="31246"/>
    <lineage>
        <taxon>Eukaryota</taxon>
        <taxon>Metazoa</taxon>
        <taxon>Spiralia</taxon>
        <taxon>Lophotrochozoa</taxon>
        <taxon>Platyhelminthes</taxon>
        <taxon>Trematoda</taxon>
        <taxon>Digenea</taxon>
        <taxon>Strigeidida</taxon>
        <taxon>Schistosomatoidea</taxon>
        <taxon>Schistosomatidae</taxon>
        <taxon>Schistosoma</taxon>
    </lineage>
</organism>
<dbReference type="InterPro" id="IPR000477">
    <property type="entry name" value="RT_dom"/>
</dbReference>
<dbReference type="GO" id="GO:0003824">
    <property type="term" value="F:catalytic activity"/>
    <property type="evidence" value="ECO:0007669"/>
    <property type="project" value="InterPro"/>
</dbReference>
<dbReference type="SUPFAM" id="SSF56672">
    <property type="entry name" value="DNA/RNA polymerases"/>
    <property type="match status" value="1"/>
</dbReference>
<dbReference type="SUPFAM" id="SSF56219">
    <property type="entry name" value="DNase I-like"/>
    <property type="match status" value="1"/>
</dbReference>
<proteinExistence type="predicted"/>
<protein>
    <recommendedName>
        <fullName evidence="1">Reverse transcriptase domain-containing protein</fullName>
    </recommendedName>
</protein>
<evidence type="ECO:0000259" key="1">
    <source>
        <dbReference type="PROSITE" id="PS50878"/>
    </source>
</evidence>
<dbReference type="InterPro" id="IPR036691">
    <property type="entry name" value="Endo/exonu/phosph_ase_sf"/>
</dbReference>
<dbReference type="WBParaSite" id="SMTH1_28150.1">
    <property type="protein sequence ID" value="SMTH1_28150.1"/>
    <property type="gene ID" value="SMTH1_28150"/>
</dbReference>
<reference evidence="3" key="1">
    <citation type="submission" date="2023-11" db="UniProtKB">
        <authorList>
            <consortium name="WormBaseParasite"/>
        </authorList>
    </citation>
    <scope>IDENTIFICATION</scope>
</reference>
<dbReference type="PROSITE" id="PS50878">
    <property type="entry name" value="RT_POL"/>
    <property type="match status" value="1"/>
</dbReference>
<name>A0AA85B3V9_9TREM</name>
<feature type="domain" description="Reverse transcriptase" evidence="1">
    <location>
        <begin position="453"/>
        <end position="725"/>
    </location>
</feature>
<dbReference type="Gene3D" id="3.60.10.10">
    <property type="entry name" value="Endonuclease/exonuclease/phosphatase"/>
    <property type="match status" value="1"/>
</dbReference>
<accession>A0AA85B3V9</accession>
<dbReference type="CDD" id="cd09076">
    <property type="entry name" value="L1-EN"/>
    <property type="match status" value="1"/>
</dbReference>
<evidence type="ECO:0000313" key="3">
    <source>
        <dbReference type="WBParaSite" id="SMTH1_28150.1"/>
    </source>
</evidence>
<dbReference type="Proteomes" id="UP000050791">
    <property type="component" value="Unassembled WGS sequence"/>
</dbReference>
<dbReference type="CDD" id="cd01650">
    <property type="entry name" value="RT_nLTR_like"/>
    <property type="match status" value="1"/>
</dbReference>
<dbReference type="PANTHER" id="PTHR47027:SF20">
    <property type="entry name" value="REVERSE TRANSCRIPTASE-LIKE PROTEIN WITH RNA-DIRECTED DNA POLYMERASE DOMAIN"/>
    <property type="match status" value="1"/>
</dbReference>